<accession>A0A940IDX4</accession>
<dbReference type="InterPro" id="IPR036388">
    <property type="entry name" value="WH-like_DNA-bd_sf"/>
</dbReference>
<sequence length="281" mass="32730">DMTSGLGEAIDDVELEGCVIGQLQDAVSFVRNNSRKKWWKESDHREELPDYPERAVTEAIANAIIHRDYLQMGSEIHIDMYDDRLEIYSPGGMMDGRLIQQLNPLTVPSKRRNPLLADFFSRLGLMERRGSGMKKIINTYRRYERLSDYHAPEFTSNASEFHVTLWNLNFEGNDNNTTTDKTFQEVEFVKGPEKFTKEFTKEPVEFTKEFIKASRQIYKLISMNPKVSTVQMADSMGLSTRQVLKYLKRLQELDKIARVGGRKMGEWKIIDEEYEGFFDRI</sequence>
<dbReference type="Pfam" id="PF13749">
    <property type="entry name" value="HATPase_c_4"/>
    <property type="match status" value="1"/>
</dbReference>
<dbReference type="InterPro" id="IPR038475">
    <property type="entry name" value="RecG_C_sf"/>
</dbReference>
<organism evidence="1 2">
    <name type="scientific">Candidatus Aphodosoma intestinipullorum</name>
    <dbReference type="NCBI Taxonomy" id="2840674"/>
    <lineage>
        <taxon>Bacteria</taxon>
        <taxon>Pseudomonadati</taxon>
        <taxon>Bacteroidota</taxon>
        <taxon>Bacteroidia</taxon>
        <taxon>Bacteroidales</taxon>
        <taxon>Candidatus Aphodosoma</taxon>
    </lineage>
</organism>
<dbReference type="Gene3D" id="3.30.565.60">
    <property type="match status" value="1"/>
</dbReference>
<evidence type="ECO:0000313" key="1">
    <source>
        <dbReference type="EMBL" id="MBO8439170.1"/>
    </source>
</evidence>
<reference evidence="1" key="2">
    <citation type="journal article" date="2021" name="PeerJ">
        <title>Extensive microbial diversity within the chicken gut microbiome revealed by metagenomics and culture.</title>
        <authorList>
            <person name="Gilroy R."/>
            <person name="Ravi A."/>
            <person name="Getino M."/>
            <person name="Pursley I."/>
            <person name="Horton D.L."/>
            <person name="Alikhan N.F."/>
            <person name="Baker D."/>
            <person name="Gharbi K."/>
            <person name="Hall N."/>
            <person name="Watson M."/>
            <person name="Adriaenssens E.M."/>
            <person name="Foster-Nyarko E."/>
            <person name="Jarju S."/>
            <person name="Secka A."/>
            <person name="Antonio M."/>
            <person name="Oren A."/>
            <person name="Chaudhuri R.R."/>
            <person name="La Ragione R."/>
            <person name="Hildebrand F."/>
            <person name="Pallen M.J."/>
        </authorList>
    </citation>
    <scope>NUCLEOTIDE SEQUENCE</scope>
    <source>
        <strain evidence="1">3924</strain>
    </source>
</reference>
<evidence type="ECO:0000313" key="2">
    <source>
        <dbReference type="Proteomes" id="UP000712007"/>
    </source>
</evidence>
<protein>
    <submittedName>
        <fullName evidence="1">AAA family ATPase</fullName>
    </submittedName>
</protein>
<dbReference type="PANTHER" id="PTHR30595">
    <property type="entry name" value="GLPR-RELATED TRANSCRIPTIONAL REPRESSOR"/>
    <property type="match status" value="1"/>
</dbReference>
<dbReference type="Pfam" id="PF13412">
    <property type="entry name" value="HTH_24"/>
    <property type="match status" value="1"/>
</dbReference>
<name>A0A940IDX4_9BACT</name>
<proteinExistence type="predicted"/>
<reference evidence="1" key="1">
    <citation type="submission" date="2020-10" db="EMBL/GenBank/DDBJ databases">
        <authorList>
            <person name="Gilroy R."/>
        </authorList>
    </citation>
    <scope>NUCLEOTIDE SEQUENCE</scope>
    <source>
        <strain evidence="1">3924</strain>
    </source>
</reference>
<dbReference type="Proteomes" id="UP000712007">
    <property type="component" value="Unassembled WGS sequence"/>
</dbReference>
<dbReference type="PANTHER" id="PTHR30595:SF6">
    <property type="entry name" value="SCHLAFEN ALBA-2 DOMAIN-CONTAINING PROTEIN"/>
    <property type="match status" value="1"/>
</dbReference>
<dbReference type="EMBL" id="JADIMV010000018">
    <property type="protein sequence ID" value="MBO8439170.1"/>
    <property type="molecule type" value="Genomic_DNA"/>
</dbReference>
<dbReference type="InterPro" id="IPR036390">
    <property type="entry name" value="WH_DNA-bd_sf"/>
</dbReference>
<dbReference type="Gene3D" id="1.10.10.10">
    <property type="entry name" value="Winged helix-like DNA-binding domain superfamily/Winged helix DNA-binding domain"/>
    <property type="match status" value="1"/>
</dbReference>
<dbReference type="SUPFAM" id="SSF46785">
    <property type="entry name" value="Winged helix' DNA-binding domain"/>
    <property type="match status" value="1"/>
</dbReference>
<dbReference type="AlphaFoldDB" id="A0A940IDX4"/>
<feature type="non-terminal residue" evidence="1">
    <location>
        <position position="1"/>
    </location>
</feature>
<comment type="caution">
    <text evidence="1">The sequence shown here is derived from an EMBL/GenBank/DDBJ whole genome shotgun (WGS) entry which is preliminary data.</text>
</comment>
<gene>
    <name evidence="1" type="ORF">IAC51_00790</name>
</gene>